<dbReference type="EMBL" id="VCMV01000006">
    <property type="protein sequence ID" value="KAB0268425.1"/>
    <property type="molecule type" value="Genomic_DNA"/>
</dbReference>
<evidence type="ECO:0000256" key="2">
    <source>
        <dbReference type="ARBA" id="ARBA00022729"/>
    </source>
</evidence>
<dbReference type="InterPro" id="IPR051010">
    <property type="entry name" value="BCAA_transport"/>
</dbReference>
<dbReference type="Proteomes" id="UP000325684">
    <property type="component" value="Unassembled WGS sequence"/>
</dbReference>
<keyword evidence="6" id="KW-1185">Reference proteome</keyword>
<dbReference type="PANTHER" id="PTHR30483:SF6">
    <property type="entry name" value="PERIPLASMIC BINDING PROTEIN OF ABC TRANSPORTER FOR NATURAL AMINO ACIDS"/>
    <property type="match status" value="1"/>
</dbReference>
<proteinExistence type="inferred from homology"/>
<dbReference type="SUPFAM" id="SSF53822">
    <property type="entry name" value="Periplasmic binding protein-like I"/>
    <property type="match status" value="1"/>
</dbReference>
<name>A0A5N3PFL8_9HYPH</name>
<accession>A0A5N3PFL8</accession>
<gene>
    <name evidence="5" type="ORF">FEZ63_05370</name>
</gene>
<protein>
    <recommendedName>
        <fullName evidence="4">Leucine-binding protein domain-containing protein</fullName>
    </recommendedName>
</protein>
<keyword evidence="2" id="KW-0732">Signal</keyword>
<evidence type="ECO:0000313" key="6">
    <source>
        <dbReference type="Proteomes" id="UP000325684"/>
    </source>
</evidence>
<organism evidence="5 6">
    <name type="scientific">Microvirga brassicacearum</name>
    <dbReference type="NCBI Taxonomy" id="2580413"/>
    <lineage>
        <taxon>Bacteria</taxon>
        <taxon>Pseudomonadati</taxon>
        <taxon>Pseudomonadota</taxon>
        <taxon>Alphaproteobacteria</taxon>
        <taxon>Hyphomicrobiales</taxon>
        <taxon>Methylobacteriaceae</taxon>
        <taxon>Microvirga</taxon>
    </lineage>
</organism>
<evidence type="ECO:0000256" key="3">
    <source>
        <dbReference type="ARBA" id="ARBA00022970"/>
    </source>
</evidence>
<dbReference type="AlphaFoldDB" id="A0A5N3PFL8"/>
<keyword evidence="3" id="KW-0029">Amino-acid transport</keyword>
<comment type="caution">
    <text evidence="5">The sequence shown here is derived from an EMBL/GenBank/DDBJ whole genome shotgun (WGS) entry which is preliminary data.</text>
</comment>
<dbReference type="OrthoDB" id="5415167at2"/>
<dbReference type="Gene3D" id="3.40.50.2300">
    <property type="match status" value="2"/>
</dbReference>
<dbReference type="Pfam" id="PF13458">
    <property type="entry name" value="Peripla_BP_6"/>
    <property type="match status" value="1"/>
</dbReference>
<keyword evidence="3" id="KW-0813">Transport</keyword>
<feature type="domain" description="Leucine-binding protein" evidence="4">
    <location>
        <begin position="66"/>
        <end position="419"/>
    </location>
</feature>
<evidence type="ECO:0000259" key="4">
    <source>
        <dbReference type="Pfam" id="PF13458"/>
    </source>
</evidence>
<reference evidence="5 6" key="1">
    <citation type="journal article" date="2019" name="Microorganisms">
        <title>Genome Insights into the Novel Species Microvirga brassicacearum, a Rapeseed Endophyte with Biotechnological Potential.</title>
        <authorList>
            <person name="Jimenez-Gomez A."/>
            <person name="Saati-Santamaria Z."/>
            <person name="Igual J.M."/>
            <person name="Rivas R."/>
            <person name="Mateos P.F."/>
            <person name="Garcia-Fraile P."/>
        </authorList>
    </citation>
    <scope>NUCLEOTIDE SEQUENCE [LARGE SCALE GENOMIC DNA]</scope>
    <source>
        <strain evidence="5 6">CDVBN77</strain>
    </source>
</reference>
<evidence type="ECO:0000256" key="1">
    <source>
        <dbReference type="ARBA" id="ARBA00010062"/>
    </source>
</evidence>
<dbReference type="CDD" id="cd06345">
    <property type="entry name" value="PBP1_ABC_ligand_binding-like"/>
    <property type="match status" value="1"/>
</dbReference>
<evidence type="ECO:0000313" key="5">
    <source>
        <dbReference type="EMBL" id="KAB0268425.1"/>
    </source>
</evidence>
<dbReference type="GO" id="GO:0006865">
    <property type="term" value="P:amino acid transport"/>
    <property type="evidence" value="ECO:0007669"/>
    <property type="project" value="UniProtKB-KW"/>
</dbReference>
<dbReference type="InterPro" id="IPR028082">
    <property type="entry name" value="Peripla_BP_I"/>
</dbReference>
<dbReference type="PANTHER" id="PTHR30483">
    <property type="entry name" value="LEUCINE-SPECIFIC-BINDING PROTEIN"/>
    <property type="match status" value="1"/>
</dbReference>
<dbReference type="InterPro" id="IPR028081">
    <property type="entry name" value="Leu-bd"/>
</dbReference>
<sequence>MVRADWTAESTVPIQDAEKRQWCCRFQSFSRREVMRVTTLHRRAVMFAAGMSALCWAAGPSYAAEPVKIGVVAPLTGPAANSGISLRQGMELAAEEWNAKGGVTIDGQKTPVTVIFEDSQSRPEVGVSAAQKMINRDKIDLLIGEAFHSSVTIALMELASQFKLPILSGEPVSTEISKKVEADPEKYKLFWKGDFNSEAYGEALRDVYKSIAATGTFKPKKNTIAFVVEDTDYGRSNAEITADLFKKEGWNVVALETVPLGHADFYPQLTKMRSLQPDVLVSIFTSVNSGAGLVKQFQELGVSALHLGVYYPLRSEFFDQAGAAAEGLVWVPMQFDAESNKEHASFDKLIKQKFKTAASSDHAFGHGILNVALGAIDSAGARDATKISEAIGKTNYKGVHGTWAFDQKNHTAKSGADFIPVPAAQVQGGKNVVIWPEQRAAGKYQPQPNIR</sequence>
<comment type="similarity">
    <text evidence="1">Belongs to the leucine-binding protein family.</text>
</comment>